<reference evidence="7" key="1">
    <citation type="submission" date="2022-06" db="EMBL/GenBank/DDBJ databases">
        <title>Genome Sequence of Candolleomyces eurysporus.</title>
        <authorList>
            <person name="Buettner E."/>
        </authorList>
    </citation>
    <scope>NUCLEOTIDE SEQUENCE</scope>
    <source>
        <strain evidence="7">VTCC 930004</strain>
    </source>
</reference>
<evidence type="ECO:0000256" key="1">
    <source>
        <dbReference type="ARBA" id="ARBA00004123"/>
    </source>
</evidence>
<dbReference type="SUPFAM" id="SSF103025">
    <property type="entry name" value="Folate-binding domain"/>
    <property type="match status" value="1"/>
</dbReference>
<proteinExistence type="predicted"/>
<dbReference type="GO" id="GO:0001682">
    <property type="term" value="P:tRNA 5'-leader removal"/>
    <property type="evidence" value="ECO:0007669"/>
    <property type="project" value="InterPro"/>
</dbReference>
<evidence type="ECO:0000259" key="6">
    <source>
        <dbReference type="Pfam" id="PF08170"/>
    </source>
</evidence>
<keyword evidence="3" id="KW-0539">Nucleus</keyword>
<dbReference type="GO" id="GO:0005655">
    <property type="term" value="C:nucleolar ribonuclease P complex"/>
    <property type="evidence" value="ECO:0007669"/>
    <property type="project" value="InterPro"/>
</dbReference>
<evidence type="ECO:0000313" key="7">
    <source>
        <dbReference type="EMBL" id="KAJ2935144.1"/>
    </source>
</evidence>
<keyword evidence="8" id="KW-1185">Reference proteome</keyword>
<organism evidence="7 8">
    <name type="scientific">Candolleomyces eurysporus</name>
    <dbReference type="NCBI Taxonomy" id="2828524"/>
    <lineage>
        <taxon>Eukaryota</taxon>
        <taxon>Fungi</taxon>
        <taxon>Dikarya</taxon>
        <taxon>Basidiomycota</taxon>
        <taxon>Agaricomycotina</taxon>
        <taxon>Agaricomycetes</taxon>
        <taxon>Agaricomycetidae</taxon>
        <taxon>Agaricales</taxon>
        <taxon>Agaricineae</taxon>
        <taxon>Psathyrellaceae</taxon>
        <taxon>Candolleomyces</taxon>
    </lineage>
</organism>
<dbReference type="InterPro" id="IPR039182">
    <property type="entry name" value="Pop1"/>
</dbReference>
<dbReference type="PANTHER" id="PTHR22731">
    <property type="entry name" value="RIBONUCLEASES P/MRP PROTEIN SUBUNIT POP1"/>
    <property type="match status" value="1"/>
</dbReference>
<dbReference type="OrthoDB" id="442863at2759"/>
<evidence type="ECO:0000256" key="2">
    <source>
        <dbReference type="ARBA" id="ARBA00022694"/>
    </source>
</evidence>
<dbReference type="Proteomes" id="UP001140091">
    <property type="component" value="Unassembled WGS sequence"/>
</dbReference>
<sequence>MDALPVKKKNLPKRGKDKQETRTESLLRRQKDKSWLETHIWHAKRMRMENMWGYRLGPNPSAASRLTTGSRTHETHIYEPGKYPFGLICPISIIWKPISESVKGKETESNSPTAAPASSVERTVWIRFHPIVHSQALSALQTAGSQYLAKKKAEGNEGIQLEICDLKDQINVFEIMGPQASQAIRGALSAVPGDSRPEFRQFWSSLADVQTSGSVPRNMVIGFKVLDPRLRFPPKLAKPKPTNQRRNDVFPSVALARSDIWDESVRLGIAKPKYSKKELDDRRAKNLIPGTPLNPQRQDDRVPVILIQRSLEAPKKNGGHPIHGWTLIIPSGWGMAFWNSLVFTGTRVAGQRERQTQAYEAGTAYFPRDYPSTSAYNECSTAKEEELRDTWERKPPAKRVNYEKLNVHDPFAPNWNWVLWGSRHPGDGGDLVPTQRESTAPTPIGAPWLLRGANSAKIVQQLALPIGPSDFLLREMNSLRVARSLGPLPDALNNRDLMQAALVTVKVNVCRRGLPEDLAIIYSMEDEEVSKAIAACQVKTDEAEVRV</sequence>
<keyword evidence="2" id="KW-0819">tRNA processing</keyword>
<gene>
    <name evidence="7" type="ORF">H1R20_g1944</name>
</gene>
<evidence type="ECO:0000259" key="5">
    <source>
        <dbReference type="Pfam" id="PF06978"/>
    </source>
</evidence>
<feature type="region of interest" description="Disordered" evidence="4">
    <location>
        <begin position="1"/>
        <end position="27"/>
    </location>
</feature>
<dbReference type="Pfam" id="PF08170">
    <property type="entry name" value="POPLD"/>
    <property type="match status" value="1"/>
</dbReference>
<comment type="subcellular location">
    <subcellularLocation>
        <location evidence="1">Nucleus</location>
    </subcellularLocation>
</comment>
<dbReference type="EMBL" id="JANBPK010000704">
    <property type="protein sequence ID" value="KAJ2935144.1"/>
    <property type="molecule type" value="Genomic_DNA"/>
</dbReference>
<dbReference type="InterPro" id="IPR009723">
    <property type="entry name" value="Pop1_N"/>
</dbReference>
<accession>A0A9W8JLN6</accession>
<evidence type="ECO:0008006" key="9">
    <source>
        <dbReference type="Google" id="ProtNLM"/>
    </source>
</evidence>
<feature type="domain" description="POPLD" evidence="6">
    <location>
        <begin position="324"/>
        <end position="415"/>
    </location>
</feature>
<feature type="non-terminal residue" evidence="7">
    <location>
        <position position="1"/>
    </location>
</feature>
<dbReference type="PANTHER" id="PTHR22731:SF3">
    <property type="entry name" value="RIBONUCLEASES P_MRP PROTEIN SUBUNIT POP1"/>
    <property type="match status" value="1"/>
</dbReference>
<protein>
    <recommendedName>
        <fullName evidence="9">POP1-domain-containing protein</fullName>
    </recommendedName>
</protein>
<feature type="domain" description="Pop1 N-terminal" evidence="5">
    <location>
        <begin position="17"/>
        <end position="63"/>
    </location>
</feature>
<dbReference type="AlphaFoldDB" id="A0A9W8JLN6"/>
<feature type="compositionally biased region" description="Basic and acidic residues" evidence="4">
    <location>
        <begin position="17"/>
        <end position="27"/>
    </location>
</feature>
<feature type="compositionally biased region" description="Basic residues" evidence="4">
    <location>
        <begin position="1"/>
        <end position="16"/>
    </location>
</feature>
<name>A0A9W8JLN6_9AGAR</name>
<dbReference type="InterPro" id="IPR012590">
    <property type="entry name" value="POPLD_dom"/>
</dbReference>
<comment type="caution">
    <text evidence="7">The sequence shown here is derived from an EMBL/GenBank/DDBJ whole genome shotgun (WGS) entry which is preliminary data.</text>
</comment>
<evidence type="ECO:0000256" key="4">
    <source>
        <dbReference type="SAM" id="MobiDB-lite"/>
    </source>
</evidence>
<dbReference type="GO" id="GO:0000172">
    <property type="term" value="C:ribonuclease MRP complex"/>
    <property type="evidence" value="ECO:0007669"/>
    <property type="project" value="InterPro"/>
</dbReference>
<evidence type="ECO:0000313" key="8">
    <source>
        <dbReference type="Proteomes" id="UP001140091"/>
    </source>
</evidence>
<evidence type="ECO:0000256" key="3">
    <source>
        <dbReference type="ARBA" id="ARBA00023242"/>
    </source>
</evidence>
<dbReference type="Pfam" id="PF06978">
    <property type="entry name" value="POP1_N"/>
    <property type="match status" value="1"/>
</dbReference>